<dbReference type="AlphaFoldDB" id="A0A4Q7NE91"/>
<name>A0A4Q7NE91_9BURK</name>
<dbReference type="SUPFAM" id="SSF53659">
    <property type="entry name" value="Isocitrate/Isopropylmalate dehydrogenase-like"/>
    <property type="match status" value="1"/>
</dbReference>
<organism evidence="4 5">
    <name type="scientific">Pigmentiphaga kullae</name>
    <dbReference type="NCBI Taxonomy" id="151784"/>
    <lineage>
        <taxon>Bacteria</taxon>
        <taxon>Pseudomonadati</taxon>
        <taxon>Pseudomonadota</taxon>
        <taxon>Betaproteobacteria</taxon>
        <taxon>Burkholderiales</taxon>
        <taxon>Alcaligenaceae</taxon>
        <taxon>Pigmentiphaga</taxon>
    </lineage>
</organism>
<evidence type="ECO:0000256" key="2">
    <source>
        <dbReference type="ARBA" id="ARBA00023002"/>
    </source>
</evidence>
<dbReference type="OrthoDB" id="9801783at2"/>
<dbReference type="Proteomes" id="UP000292445">
    <property type="component" value="Unassembled WGS sequence"/>
</dbReference>
<dbReference type="GO" id="GO:0016491">
    <property type="term" value="F:oxidoreductase activity"/>
    <property type="evidence" value="ECO:0007669"/>
    <property type="project" value="UniProtKB-KW"/>
</dbReference>
<keyword evidence="2" id="KW-0560">Oxidoreductase</keyword>
<dbReference type="PANTHER" id="PTHR30004">
    <property type="entry name" value="4-HYDROXYTHREONINE-4-PHOSPHATE DEHYDROGENASE"/>
    <property type="match status" value="1"/>
</dbReference>
<accession>A0A4Q7NE91</accession>
<dbReference type="GO" id="GO:0051287">
    <property type="term" value="F:NAD binding"/>
    <property type="evidence" value="ECO:0007669"/>
    <property type="project" value="InterPro"/>
</dbReference>
<dbReference type="GO" id="GO:0046872">
    <property type="term" value="F:metal ion binding"/>
    <property type="evidence" value="ECO:0007669"/>
    <property type="project" value="UniProtKB-KW"/>
</dbReference>
<dbReference type="EMBL" id="SGXC01000002">
    <property type="protein sequence ID" value="RZS81303.1"/>
    <property type="molecule type" value="Genomic_DNA"/>
</dbReference>
<protein>
    <submittedName>
        <fullName evidence="4">4-hydroxythreonine-4-phosphate dehydrogenase</fullName>
    </submittedName>
</protein>
<dbReference type="Pfam" id="PF04166">
    <property type="entry name" value="PdxA"/>
    <property type="match status" value="1"/>
</dbReference>
<evidence type="ECO:0000256" key="3">
    <source>
        <dbReference type="ARBA" id="ARBA00023027"/>
    </source>
</evidence>
<dbReference type="InterPro" id="IPR005255">
    <property type="entry name" value="PdxA_fam"/>
</dbReference>
<gene>
    <name evidence="4" type="ORF">EV675_3926</name>
</gene>
<sequence length="335" mass="34474">MNAAVGSAGGAARKRIAIALGDANGIGPEIAVKAARALRDEPVDCVLVGDGFVLREQVARHAPGMALTAFEPGAARLPDQLPWAEVAALPPSEYAPGEVRAAAGAAMVAYVGEAVRLARAGLVDAVVGCPHSETSVARAGIPFSGYPGLIAQLTGTPADRVFLMLATPDLRIGHVTLHEPVRRALDRLDTQLVVDAALAVIDGARAIGIDRPRLGIFGINPHAGEGGLFGDEDQAITEPAVARLRAMGLEVDGPQGADLMLAQRGHDVYLAMFHDQGHIPIKLLSPRQASALSLGGGVRFSSVGHGCAFDIAGQGTADPSAVLRTVRLLAGLADH</sequence>
<keyword evidence="5" id="KW-1185">Reference proteome</keyword>
<comment type="caution">
    <text evidence="4">The sequence shown here is derived from an EMBL/GenBank/DDBJ whole genome shotgun (WGS) entry which is preliminary data.</text>
</comment>
<reference evidence="4 5" key="1">
    <citation type="submission" date="2019-02" db="EMBL/GenBank/DDBJ databases">
        <title>Genomic Encyclopedia of Type Strains, Phase IV (KMG-IV): sequencing the most valuable type-strain genomes for metagenomic binning, comparative biology and taxonomic classification.</title>
        <authorList>
            <person name="Goeker M."/>
        </authorList>
    </citation>
    <scope>NUCLEOTIDE SEQUENCE [LARGE SCALE GENOMIC DNA]</scope>
    <source>
        <strain evidence="4 5">K24</strain>
    </source>
</reference>
<evidence type="ECO:0000313" key="5">
    <source>
        <dbReference type="Proteomes" id="UP000292445"/>
    </source>
</evidence>
<keyword evidence="1" id="KW-0479">Metal-binding</keyword>
<dbReference type="Gene3D" id="3.40.718.10">
    <property type="entry name" value="Isopropylmalate Dehydrogenase"/>
    <property type="match status" value="1"/>
</dbReference>
<evidence type="ECO:0000313" key="4">
    <source>
        <dbReference type="EMBL" id="RZS81303.1"/>
    </source>
</evidence>
<evidence type="ECO:0000256" key="1">
    <source>
        <dbReference type="ARBA" id="ARBA00022723"/>
    </source>
</evidence>
<dbReference type="PANTHER" id="PTHR30004:SF6">
    <property type="entry name" value="D-THREONATE 4-PHOSPHATE DEHYDROGENASE"/>
    <property type="match status" value="1"/>
</dbReference>
<proteinExistence type="predicted"/>
<keyword evidence="3" id="KW-0520">NAD</keyword>
<dbReference type="RefSeq" id="WP_130358984.1">
    <property type="nucleotide sequence ID" value="NZ_SGXC01000002.1"/>
</dbReference>